<evidence type="ECO:0000256" key="2">
    <source>
        <dbReference type="ARBA" id="ARBA00005051"/>
    </source>
</evidence>
<gene>
    <name evidence="10" type="ORF">Rhola_00001650</name>
</gene>
<dbReference type="PATRIC" id="fig|529884.3.peg.154"/>
<evidence type="ECO:0000256" key="3">
    <source>
        <dbReference type="ARBA" id="ARBA00013253"/>
    </source>
</evidence>
<accession>A0A060JEH4</accession>
<dbReference type="PANTHER" id="PTHR43071:SF1">
    <property type="entry name" value="2-AMINO-4-HYDROXY-6-HYDROXYMETHYLDIHYDROPTERIDINE PYROPHOSPHOKINASE"/>
    <property type="match status" value="1"/>
</dbReference>
<evidence type="ECO:0000256" key="8">
    <source>
        <dbReference type="ARBA" id="ARBA00022909"/>
    </source>
</evidence>
<comment type="catalytic activity">
    <reaction evidence="1">
        <text>6-hydroxymethyl-7,8-dihydropterin + ATP = (7,8-dihydropterin-6-yl)methyl diphosphate + AMP + H(+)</text>
        <dbReference type="Rhea" id="RHEA:11412"/>
        <dbReference type="ChEBI" id="CHEBI:15378"/>
        <dbReference type="ChEBI" id="CHEBI:30616"/>
        <dbReference type="ChEBI" id="CHEBI:44841"/>
        <dbReference type="ChEBI" id="CHEBI:72950"/>
        <dbReference type="ChEBI" id="CHEBI:456215"/>
        <dbReference type="EC" id="2.7.6.3"/>
    </reaction>
</comment>
<dbReference type="Pfam" id="PF01288">
    <property type="entry name" value="HPPK"/>
    <property type="match status" value="1"/>
</dbReference>
<dbReference type="UniPathway" id="UPA00077">
    <property type="reaction ID" value="UER00155"/>
</dbReference>
<dbReference type="Gene3D" id="3.30.70.560">
    <property type="entry name" value="7,8-Dihydro-6-hydroxymethylpterin-pyrophosphokinase HPPK"/>
    <property type="match status" value="1"/>
</dbReference>
<dbReference type="KEGG" id="rla:Rhola_00001650"/>
<keyword evidence="7" id="KW-0067">ATP-binding</keyword>
<dbReference type="CDD" id="cd00483">
    <property type="entry name" value="HPPK"/>
    <property type="match status" value="1"/>
</dbReference>
<evidence type="ECO:0000256" key="5">
    <source>
        <dbReference type="ARBA" id="ARBA00022741"/>
    </source>
</evidence>
<evidence type="ECO:0000313" key="10">
    <source>
        <dbReference type="EMBL" id="AIC46992.1"/>
    </source>
</evidence>
<dbReference type="GO" id="GO:0046656">
    <property type="term" value="P:folic acid biosynthetic process"/>
    <property type="evidence" value="ECO:0007669"/>
    <property type="project" value="UniProtKB-KW"/>
</dbReference>
<dbReference type="STRING" id="529884.Rhola_00001650"/>
<evidence type="ECO:0000313" key="11">
    <source>
        <dbReference type="Proteomes" id="UP000067708"/>
    </source>
</evidence>
<dbReference type="SUPFAM" id="SSF55083">
    <property type="entry name" value="6-hydroxymethyl-7,8-dihydropterin pyrophosphokinase, HPPK"/>
    <property type="match status" value="1"/>
</dbReference>
<feature type="domain" description="7,8-dihydro-6-hydroxymethylpterin-pyrophosphokinase" evidence="9">
    <location>
        <begin position="95"/>
        <end position="106"/>
    </location>
</feature>
<evidence type="ECO:0000256" key="1">
    <source>
        <dbReference type="ARBA" id="ARBA00000198"/>
    </source>
</evidence>
<keyword evidence="4 10" id="KW-0808">Transferase</keyword>
<organism evidence="10 11">
    <name type="scientific">Rhodoluna lacicola</name>
    <dbReference type="NCBI Taxonomy" id="529884"/>
    <lineage>
        <taxon>Bacteria</taxon>
        <taxon>Bacillati</taxon>
        <taxon>Actinomycetota</taxon>
        <taxon>Actinomycetes</taxon>
        <taxon>Micrococcales</taxon>
        <taxon>Microbacteriaceae</taxon>
        <taxon>Luna cluster</taxon>
        <taxon>Luna-1 subcluster</taxon>
        <taxon>Rhodoluna</taxon>
    </lineage>
</organism>
<reference evidence="10 11" key="1">
    <citation type="journal article" date="2014" name="Int. J. Syst. Evol. Microbiol.">
        <title>Rhodoluna lacicola gen. nov., sp. nov., a planktonic freshwater bacterium with stream-lined genome.</title>
        <authorList>
            <person name="Hahn M."/>
            <person name="Schmidt J."/>
            <person name="Taipale S.J."/>
            <person name="Doolittle W.F."/>
            <person name="Koll U."/>
        </authorList>
    </citation>
    <scope>NUCLEOTIDE SEQUENCE [LARGE SCALE GENOMIC DNA]</scope>
    <source>
        <strain evidence="10 11">MWH-Ta8</strain>
    </source>
</reference>
<keyword evidence="6 10" id="KW-0418">Kinase</keyword>
<dbReference type="RefSeq" id="WP_038501706.1">
    <property type="nucleotide sequence ID" value="NZ_CP007490.1"/>
</dbReference>
<keyword evidence="5" id="KW-0547">Nucleotide-binding</keyword>
<evidence type="ECO:0000259" key="9">
    <source>
        <dbReference type="PROSITE" id="PS00794"/>
    </source>
</evidence>
<dbReference type="InterPro" id="IPR000550">
    <property type="entry name" value="Hppk"/>
</dbReference>
<comment type="pathway">
    <text evidence="2">Cofactor biosynthesis; tetrahydrofolate biosynthesis; 2-amino-4-hydroxy-6-hydroxymethyl-7,8-dihydropteridine diphosphate from 7,8-dihydroneopterin triphosphate: step 4/4.</text>
</comment>
<evidence type="ECO:0000256" key="6">
    <source>
        <dbReference type="ARBA" id="ARBA00022777"/>
    </source>
</evidence>
<keyword evidence="11" id="KW-1185">Reference proteome</keyword>
<name>A0A060JEH4_9MICO</name>
<protein>
    <recommendedName>
        <fullName evidence="3">2-amino-4-hydroxy-6-hydroxymethyldihydropteridine diphosphokinase</fullName>
        <ecNumber evidence="3">2.7.6.3</ecNumber>
    </recommendedName>
</protein>
<sequence length="165" mass="18197">MAEPVRAILAIGGNLGKRRKTIRSALKALAVTPGIKKVICSPLVESSAVTADGVDESKPNYLNGVVQIQTTLKPKELLEEIRRIETEHGRVRLERWGSRTLDIDIITYGDVLKAGKELTIPHPRAFERAFVLVPWAMLEPDAVLPGHGYVKELAAPMQSEVWLAK</sequence>
<dbReference type="NCBIfam" id="TIGR01498">
    <property type="entry name" value="folK"/>
    <property type="match status" value="1"/>
</dbReference>
<dbReference type="InterPro" id="IPR035907">
    <property type="entry name" value="Hppk_sf"/>
</dbReference>
<dbReference type="GO" id="GO:0016301">
    <property type="term" value="F:kinase activity"/>
    <property type="evidence" value="ECO:0007669"/>
    <property type="project" value="UniProtKB-KW"/>
</dbReference>
<proteinExistence type="predicted"/>
<evidence type="ECO:0000256" key="4">
    <source>
        <dbReference type="ARBA" id="ARBA00022679"/>
    </source>
</evidence>
<dbReference type="GO" id="GO:0005524">
    <property type="term" value="F:ATP binding"/>
    <property type="evidence" value="ECO:0007669"/>
    <property type="project" value="UniProtKB-KW"/>
</dbReference>
<keyword evidence="8" id="KW-0289">Folate biosynthesis</keyword>
<dbReference type="EMBL" id="CP007490">
    <property type="protein sequence ID" value="AIC46992.1"/>
    <property type="molecule type" value="Genomic_DNA"/>
</dbReference>
<dbReference type="Proteomes" id="UP000067708">
    <property type="component" value="Chromosome"/>
</dbReference>
<dbReference type="HOGENOM" id="CLU_097916_0_0_11"/>
<dbReference type="GO" id="GO:0003848">
    <property type="term" value="F:2-amino-4-hydroxy-6-hydroxymethyldihydropteridine diphosphokinase activity"/>
    <property type="evidence" value="ECO:0007669"/>
    <property type="project" value="UniProtKB-EC"/>
</dbReference>
<dbReference type="AlphaFoldDB" id="A0A060JEH4"/>
<dbReference type="eggNOG" id="COG0801">
    <property type="taxonomic scope" value="Bacteria"/>
</dbReference>
<evidence type="ECO:0000256" key="7">
    <source>
        <dbReference type="ARBA" id="ARBA00022840"/>
    </source>
</evidence>
<dbReference type="EC" id="2.7.6.3" evidence="3"/>
<dbReference type="PROSITE" id="PS00794">
    <property type="entry name" value="HPPK"/>
    <property type="match status" value="1"/>
</dbReference>
<dbReference type="OrthoDB" id="9808041at2"/>
<dbReference type="PANTHER" id="PTHR43071">
    <property type="entry name" value="2-AMINO-4-HYDROXY-6-HYDROXYMETHYLDIHYDROPTERIDINE PYROPHOSPHOKINASE"/>
    <property type="match status" value="1"/>
</dbReference>
<dbReference type="GO" id="GO:0046654">
    <property type="term" value="P:tetrahydrofolate biosynthetic process"/>
    <property type="evidence" value="ECO:0007669"/>
    <property type="project" value="UniProtKB-UniPathway"/>
</dbReference>